<dbReference type="PROSITE" id="PS50995">
    <property type="entry name" value="HTH_MARR_2"/>
    <property type="match status" value="1"/>
</dbReference>
<organism evidence="2 3">
    <name type="scientific">Nocardia thailandica</name>
    <dbReference type="NCBI Taxonomy" id="257275"/>
    <lineage>
        <taxon>Bacteria</taxon>
        <taxon>Bacillati</taxon>
        <taxon>Actinomycetota</taxon>
        <taxon>Actinomycetes</taxon>
        <taxon>Mycobacteriales</taxon>
        <taxon>Nocardiaceae</taxon>
        <taxon>Nocardia</taxon>
    </lineage>
</organism>
<dbReference type="Gene3D" id="1.10.10.10">
    <property type="entry name" value="Winged helix-like DNA-binding domain superfamily/Winged helix DNA-binding domain"/>
    <property type="match status" value="1"/>
</dbReference>
<dbReference type="SMART" id="SM00347">
    <property type="entry name" value="HTH_MARR"/>
    <property type="match status" value="1"/>
</dbReference>
<keyword evidence="3" id="KW-1185">Reference proteome</keyword>
<dbReference type="PANTHER" id="PTHR33164">
    <property type="entry name" value="TRANSCRIPTIONAL REGULATOR, MARR FAMILY"/>
    <property type="match status" value="1"/>
</dbReference>
<dbReference type="InterPro" id="IPR000835">
    <property type="entry name" value="HTH_MarR-typ"/>
</dbReference>
<dbReference type="Pfam" id="PF12802">
    <property type="entry name" value="MarR_2"/>
    <property type="match status" value="1"/>
</dbReference>
<dbReference type="PANTHER" id="PTHR33164:SF99">
    <property type="entry name" value="MARR FAMILY REGULATORY PROTEIN"/>
    <property type="match status" value="1"/>
</dbReference>
<dbReference type="EMBL" id="JBIAMX010000005">
    <property type="protein sequence ID" value="MFF0543371.1"/>
    <property type="molecule type" value="Genomic_DNA"/>
</dbReference>
<reference evidence="2 3" key="1">
    <citation type="submission" date="2024-10" db="EMBL/GenBank/DDBJ databases">
        <title>The Natural Products Discovery Center: Release of the First 8490 Sequenced Strains for Exploring Actinobacteria Biosynthetic Diversity.</title>
        <authorList>
            <person name="Kalkreuter E."/>
            <person name="Kautsar S.A."/>
            <person name="Yang D."/>
            <person name="Bader C.D."/>
            <person name="Teijaro C.N."/>
            <person name="Fluegel L."/>
            <person name="Davis C.M."/>
            <person name="Simpson J.R."/>
            <person name="Lauterbach L."/>
            <person name="Steele A.D."/>
            <person name="Gui C."/>
            <person name="Meng S."/>
            <person name="Li G."/>
            <person name="Viehrig K."/>
            <person name="Ye F."/>
            <person name="Su P."/>
            <person name="Kiefer A.F."/>
            <person name="Nichols A."/>
            <person name="Cepeda A.J."/>
            <person name="Yan W."/>
            <person name="Fan B."/>
            <person name="Jiang Y."/>
            <person name="Adhikari A."/>
            <person name="Zheng C.-J."/>
            <person name="Schuster L."/>
            <person name="Cowan T.M."/>
            <person name="Smanski M.J."/>
            <person name="Chevrette M.G."/>
            <person name="De Carvalho L.P.S."/>
            <person name="Shen B."/>
        </authorList>
    </citation>
    <scope>NUCLEOTIDE SEQUENCE [LARGE SCALE GENOMIC DNA]</scope>
    <source>
        <strain evidence="2 3">NPDC004045</strain>
    </source>
</reference>
<protein>
    <submittedName>
        <fullName evidence="2">MarR family winged helix-turn-helix transcriptional regulator</fullName>
    </submittedName>
</protein>
<dbReference type="InterPro" id="IPR039422">
    <property type="entry name" value="MarR/SlyA-like"/>
</dbReference>
<name>A0ABW6PLT2_9NOCA</name>
<gene>
    <name evidence="2" type="ORF">ACFYTF_11110</name>
</gene>
<evidence type="ECO:0000259" key="1">
    <source>
        <dbReference type="PROSITE" id="PS50995"/>
    </source>
</evidence>
<dbReference type="SUPFAM" id="SSF46785">
    <property type="entry name" value="Winged helix' DNA-binding domain"/>
    <property type="match status" value="1"/>
</dbReference>
<evidence type="ECO:0000313" key="3">
    <source>
        <dbReference type="Proteomes" id="UP001601444"/>
    </source>
</evidence>
<proteinExistence type="predicted"/>
<dbReference type="InterPro" id="IPR036388">
    <property type="entry name" value="WH-like_DNA-bd_sf"/>
</dbReference>
<sequence length="159" mass="17372">MEEPRWLDAEEREAWLTLVALAMRLFPALDAQLKRDAGMTHYDYQVLAVLSAAPGHTLRMSVLAASTEGSLPRLSQVVGRLEKLGWVRRTPDPDDGRSTLAVLTAAGVAELDAAAPGHVARVRQLVIDPLTRGQLRQLSVAGQRILRAVDAAEGQHRRP</sequence>
<dbReference type="InterPro" id="IPR036390">
    <property type="entry name" value="WH_DNA-bd_sf"/>
</dbReference>
<accession>A0ABW6PLT2</accession>
<feature type="domain" description="HTH marR-type" evidence="1">
    <location>
        <begin position="11"/>
        <end position="147"/>
    </location>
</feature>
<dbReference type="RefSeq" id="WP_387700013.1">
    <property type="nucleotide sequence ID" value="NZ_JBIAMX010000005.1"/>
</dbReference>
<dbReference type="Proteomes" id="UP001601444">
    <property type="component" value="Unassembled WGS sequence"/>
</dbReference>
<comment type="caution">
    <text evidence="2">The sequence shown here is derived from an EMBL/GenBank/DDBJ whole genome shotgun (WGS) entry which is preliminary data.</text>
</comment>
<evidence type="ECO:0000313" key="2">
    <source>
        <dbReference type="EMBL" id="MFF0543371.1"/>
    </source>
</evidence>